<evidence type="ECO:0000313" key="2">
    <source>
        <dbReference type="Proteomes" id="UP001291309"/>
    </source>
</evidence>
<dbReference type="EMBL" id="JAXIVS010000023">
    <property type="protein sequence ID" value="MDY7232762.1"/>
    <property type="molecule type" value="Genomic_DNA"/>
</dbReference>
<gene>
    <name evidence="1" type="ORF">SYV04_40625</name>
</gene>
<accession>A0ABU5HHY7</accession>
<keyword evidence="2" id="KW-1185">Reference proteome</keyword>
<dbReference type="Proteomes" id="UP001291309">
    <property type="component" value="Unassembled WGS sequence"/>
</dbReference>
<comment type="caution">
    <text evidence="1">The sequence shown here is derived from an EMBL/GenBank/DDBJ whole genome shotgun (WGS) entry which is preliminary data.</text>
</comment>
<dbReference type="RefSeq" id="WP_321551477.1">
    <property type="nucleotide sequence ID" value="NZ_JAXIVS010000023.1"/>
</dbReference>
<sequence>MADYKAVATELKGLVQKLGVSKKELQDIHDRGEAGTRAEERVKEVEAALLAVQDIVRKTELTEAERQRKIAQLEADLELLEIINSTSPDFQERLSAQRHITRCLAVLGTYKAASVLRIEQLLDDNKDELKTILAEAAKDIAARQNLQRVLKGVEVLLRATAFTAALTSKLAIAAA</sequence>
<name>A0ABU5HHY7_9BACT</name>
<proteinExistence type="predicted"/>
<evidence type="ECO:0000313" key="1">
    <source>
        <dbReference type="EMBL" id="MDY7232762.1"/>
    </source>
</evidence>
<organism evidence="1 2">
    <name type="scientific">Hyalangium rubrum</name>
    <dbReference type="NCBI Taxonomy" id="3103134"/>
    <lineage>
        <taxon>Bacteria</taxon>
        <taxon>Pseudomonadati</taxon>
        <taxon>Myxococcota</taxon>
        <taxon>Myxococcia</taxon>
        <taxon>Myxococcales</taxon>
        <taxon>Cystobacterineae</taxon>
        <taxon>Archangiaceae</taxon>
        <taxon>Hyalangium</taxon>
    </lineage>
</organism>
<reference evidence="1 2" key="1">
    <citation type="submission" date="2023-12" db="EMBL/GenBank/DDBJ databases">
        <title>the genome sequence of Hyalangium sp. s54d21.</title>
        <authorList>
            <person name="Zhang X."/>
        </authorList>
    </citation>
    <scope>NUCLEOTIDE SEQUENCE [LARGE SCALE GENOMIC DNA]</scope>
    <source>
        <strain evidence="2">s54d21</strain>
    </source>
</reference>
<protein>
    <submittedName>
        <fullName evidence="1">Uncharacterized protein</fullName>
    </submittedName>
</protein>